<evidence type="ECO:0000256" key="3">
    <source>
        <dbReference type="ARBA" id="ARBA00005089"/>
    </source>
</evidence>
<evidence type="ECO:0000313" key="13">
    <source>
        <dbReference type="RefSeq" id="XP_020105737.1"/>
    </source>
</evidence>
<sequence length="562" mass="61627">MECLTGGSSATAAVAAAAAAAAAAMSPSLGGWRCRRRRAADVAEAAVGGFRLYYERRRSLELLRSLRAAAAGGGGRESCVAAEMAAAREAAVGVEGFADEEDYVKAGGSEMFYVKMQERKPMGKQSKIGNKLRPIAGGDSVLDLIVIGCGPAGLSLAAESAGRGLTVGLIGPDLPFTNNYGVWEDEFKDLGLESCIEHVWRDTILYLDSDDPIVIGRAYGRVDRDLLHDELLRRCYESGVTYLNSKVEKIIEASDGCSLVLCEADCMILCRLAIVASGAASGKLLQYELGPRVSIQTAYGVEVEVENNPYDPSLMVFMDYRDFVKDKKPCPEAEYPTFLYAMSMSPTRVFFEETCLASKDAMPFELLKKKLMSRLEAMGVRILKVYEEEWSYIPVGGSLPNTDQKNLAFGAAASFVHPATGYSVVRSLSEAPKYASVIASILKKGTYSRSGLPGGSTHNPSVLAWRTLWPQERKRQRSFFLFGLALILQLDIEGIRTFFQTFFRLPNWMWQGFLGSTLSSVDLIWFAFYMFALAPNSMRMCLIRHLLSDPTGALMMKTYLAL</sequence>
<dbReference type="GO" id="GO:0016705">
    <property type="term" value="F:oxidoreductase activity, acting on paired donors, with incorporation or reduction of molecular oxygen"/>
    <property type="evidence" value="ECO:0007669"/>
    <property type="project" value="InterPro"/>
</dbReference>
<evidence type="ECO:0000256" key="4">
    <source>
        <dbReference type="ARBA" id="ARBA00006599"/>
    </source>
</evidence>
<organism evidence="12 13">
    <name type="scientific">Ananas comosus</name>
    <name type="common">Pineapple</name>
    <name type="synonym">Ananas ananas</name>
    <dbReference type="NCBI Taxonomy" id="4615"/>
    <lineage>
        <taxon>Eukaryota</taxon>
        <taxon>Viridiplantae</taxon>
        <taxon>Streptophyta</taxon>
        <taxon>Embryophyta</taxon>
        <taxon>Tracheophyta</taxon>
        <taxon>Spermatophyta</taxon>
        <taxon>Magnoliopsida</taxon>
        <taxon>Liliopsida</taxon>
        <taxon>Poales</taxon>
        <taxon>Bromeliaceae</taxon>
        <taxon>Bromelioideae</taxon>
        <taxon>Ananas</taxon>
    </lineage>
</organism>
<evidence type="ECO:0000256" key="2">
    <source>
        <dbReference type="ARBA" id="ARBA00004474"/>
    </source>
</evidence>
<dbReference type="InterPro" id="IPR036188">
    <property type="entry name" value="FAD/NAD-bd_sf"/>
</dbReference>
<keyword evidence="7" id="KW-0809">Transit peptide</keyword>
<dbReference type="GO" id="GO:0016860">
    <property type="term" value="F:intramolecular oxidoreductase activity"/>
    <property type="evidence" value="ECO:0007669"/>
    <property type="project" value="UniProtKB-ARBA"/>
</dbReference>
<dbReference type="Pfam" id="PF05834">
    <property type="entry name" value="Lycopene_cycl"/>
    <property type="match status" value="1"/>
</dbReference>
<dbReference type="SUPFAM" id="SSF51905">
    <property type="entry name" value="FAD/NAD(P)-binding domain"/>
    <property type="match status" value="1"/>
</dbReference>
<dbReference type="OrthoDB" id="2015447at2759"/>
<dbReference type="Gramene" id="Aco005888.1.mrna1">
    <property type="protein sequence ID" value="Aco005888.1.mrna1"/>
    <property type="gene ID" value="Aco005888.1.path1"/>
</dbReference>
<dbReference type="GO" id="GO:0016123">
    <property type="term" value="P:xanthophyll biosynthetic process"/>
    <property type="evidence" value="ECO:0007669"/>
    <property type="project" value="EnsemblPlants"/>
</dbReference>
<proteinExistence type="inferred from homology"/>
<evidence type="ECO:0000313" key="12">
    <source>
        <dbReference type="Proteomes" id="UP000515123"/>
    </source>
</evidence>
<dbReference type="InterPro" id="IPR010108">
    <property type="entry name" value="Lycopene_cyclase_b/e"/>
</dbReference>
<comment type="pathway">
    <text evidence="9">Carotenoid biosynthesis; beta-zeacarotene biosynthesis.</text>
</comment>
<dbReference type="PANTHER" id="PTHR39757">
    <property type="match status" value="1"/>
</dbReference>
<name>A0A6P5GCY9_ANACO</name>
<dbReference type="PANTHER" id="PTHR39757:SF3">
    <property type="entry name" value="LYCOPENE EPSILON CYCLASE, CHLOROPLASTIC"/>
    <property type="match status" value="1"/>
</dbReference>
<evidence type="ECO:0000256" key="5">
    <source>
        <dbReference type="ARBA" id="ARBA00012242"/>
    </source>
</evidence>
<evidence type="ECO:0000256" key="10">
    <source>
        <dbReference type="ARBA" id="ARBA00056713"/>
    </source>
</evidence>
<keyword evidence="12" id="KW-1185">Reference proteome</keyword>
<dbReference type="GeneID" id="109722204"/>
<dbReference type="AlphaFoldDB" id="A0A6P5GCY9"/>
<comment type="similarity">
    <text evidence="4">Belongs to the lycopene cyclase family.</text>
</comment>
<keyword evidence="11" id="KW-1133">Transmembrane helix</keyword>
<dbReference type="Gene3D" id="3.50.50.60">
    <property type="entry name" value="FAD/NAD(P)-binding domain"/>
    <property type="match status" value="1"/>
</dbReference>
<dbReference type="RefSeq" id="XP_020105737.1">
    <property type="nucleotide sequence ID" value="XM_020250148.1"/>
</dbReference>
<dbReference type="NCBIfam" id="TIGR01790">
    <property type="entry name" value="carotene-cycl"/>
    <property type="match status" value="1"/>
</dbReference>
<evidence type="ECO:0000256" key="8">
    <source>
        <dbReference type="ARBA" id="ARBA00023235"/>
    </source>
</evidence>
<dbReference type="EC" id="5.5.1.19" evidence="5"/>
<feature type="transmembrane region" description="Helical" evidence="11">
    <location>
        <begin position="479"/>
        <end position="499"/>
    </location>
</feature>
<comment type="function">
    <text evidence="10">Catalyzes the double cyclization reaction which converts lycopene to beta-carotene and neurosporene to beta-zeacarotene.</text>
</comment>
<reference evidence="12" key="1">
    <citation type="journal article" date="2015" name="Nat. Genet.">
        <title>The pineapple genome and the evolution of CAM photosynthesis.</title>
        <authorList>
            <person name="Ming R."/>
            <person name="VanBuren R."/>
            <person name="Wai C.M."/>
            <person name="Tang H."/>
            <person name="Schatz M.C."/>
            <person name="Bowers J.E."/>
            <person name="Lyons E."/>
            <person name="Wang M.L."/>
            <person name="Chen J."/>
            <person name="Biggers E."/>
            <person name="Zhang J."/>
            <person name="Huang L."/>
            <person name="Zhang L."/>
            <person name="Miao W."/>
            <person name="Zhang J."/>
            <person name="Ye Z."/>
            <person name="Miao C."/>
            <person name="Lin Z."/>
            <person name="Wang H."/>
            <person name="Zhou H."/>
            <person name="Yim W.C."/>
            <person name="Priest H.D."/>
            <person name="Zheng C."/>
            <person name="Woodhouse M."/>
            <person name="Edger P.P."/>
            <person name="Guyot R."/>
            <person name="Guo H.B."/>
            <person name="Guo H."/>
            <person name="Zheng G."/>
            <person name="Singh R."/>
            <person name="Sharma A."/>
            <person name="Min X."/>
            <person name="Zheng Y."/>
            <person name="Lee H."/>
            <person name="Gurtowski J."/>
            <person name="Sedlazeck F.J."/>
            <person name="Harkess A."/>
            <person name="McKain M.R."/>
            <person name="Liao Z."/>
            <person name="Fang J."/>
            <person name="Liu J."/>
            <person name="Zhang X."/>
            <person name="Zhang Q."/>
            <person name="Hu W."/>
            <person name="Qin Y."/>
            <person name="Wang K."/>
            <person name="Chen L.Y."/>
            <person name="Shirley N."/>
            <person name="Lin Y.R."/>
            <person name="Liu L.Y."/>
            <person name="Hernandez A.G."/>
            <person name="Wright C.L."/>
            <person name="Bulone V."/>
            <person name="Tuskan G.A."/>
            <person name="Heath K."/>
            <person name="Zee F."/>
            <person name="Moore P.H."/>
            <person name="Sunkar R."/>
            <person name="Leebens-Mack J.H."/>
            <person name="Mockler T."/>
            <person name="Bennetzen J.L."/>
            <person name="Freeling M."/>
            <person name="Sankoff D."/>
            <person name="Paterson A.H."/>
            <person name="Zhu X."/>
            <person name="Yang X."/>
            <person name="Smith J.A."/>
            <person name="Cushman J.C."/>
            <person name="Paull R.E."/>
            <person name="Yu Q."/>
        </authorList>
    </citation>
    <scope>NUCLEOTIDE SEQUENCE [LARGE SCALE GENOMIC DNA]</scope>
    <source>
        <strain evidence="12">cv. F153</strain>
    </source>
</reference>
<evidence type="ECO:0000256" key="6">
    <source>
        <dbReference type="ARBA" id="ARBA00022640"/>
    </source>
</evidence>
<keyword evidence="11" id="KW-0812">Transmembrane</keyword>
<dbReference type="PRINTS" id="PR00411">
    <property type="entry name" value="PNDRDTASEI"/>
</dbReference>
<evidence type="ECO:0000256" key="7">
    <source>
        <dbReference type="ARBA" id="ARBA00022946"/>
    </source>
</evidence>
<reference evidence="13" key="2">
    <citation type="submission" date="2025-08" db="UniProtKB">
        <authorList>
            <consortium name="RefSeq"/>
        </authorList>
    </citation>
    <scope>IDENTIFICATION</scope>
    <source>
        <tissue evidence="13">Leaf</tissue>
    </source>
</reference>
<dbReference type="FunFam" id="3.50.50.60:FF:000101">
    <property type="entry name" value="lycopene epsilon cyclase, chloroplastic"/>
    <property type="match status" value="1"/>
</dbReference>
<dbReference type="GO" id="GO:0009536">
    <property type="term" value="C:plastid"/>
    <property type="evidence" value="ECO:0007669"/>
    <property type="project" value="UniProtKB-SubCell"/>
</dbReference>
<dbReference type="Proteomes" id="UP000515123">
    <property type="component" value="Linkage group 16"/>
</dbReference>
<accession>A0A6P5GCY9</accession>
<comment type="subcellular location">
    <subcellularLocation>
        <location evidence="2">Plastid</location>
    </subcellularLocation>
</comment>
<gene>
    <name evidence="13" type="primary">LOC109722204</name>
</gene>
<keyword evidence="11" id="KW-0472">Membrane</keyword>
<evidence type="ECO:0000256" key="9">
    <source>
        <dbReference type="ARBA" id="ARBA00037906"/>
    </source>
</evidence>
<keyword evidence="8" id="KW-0413">Isomerase</keyword>
<evidence type="ECO:0000256" key="11">
    <source>
        <dbReference type="SAM" id="Phobius"/>
    </source>
</evidence>
<comment type="pathway">
    <text evidence="3">Carotenoid biosynthesis; beta-carotene biosynthesis.</text>
</comment>
<comment type="catalytic activity">
    <reaction evidence="1">
        <text>a carotenoid psi-end derivative = a carotenoid beta-end derivative</text>
        <dbReference type="Rhea" id="RHEA:55620"/>
        <dbReference type="ChEBI" id="CHEBI:139114"/>
        <dbReference type="ChEBI" id="CHEBI:139120"/>
        <dbReference type="EC" id="5.5.1.19"/>
    </reaction>
</comment>
<protein>
    <recommendedName>
        <fullName evidence="5">lycopene beta-cyclase</fullName>
        <ecNumber evidence="5">5.5.1.19</ecNumber>
    </recommendedName>
</protein>
<keyword evidence="6" id="KW-0934">Plastid</keyword>
<evidence type="ECO:0000256" key="1">
    <source>
        <dbReference type="ARBA" id="ARBA00001747"/>
    </source>
</evidence>
<feature type="transmembrane region" description="Helical" evidence="11">
    <location>
        <begin position="511"/>
        <end position="534"/>
    </location>
</feature>